<dbReference type="EMBL" id="JAHRHJ020000001">
    <property type="protein sequence ID" value="KAH9329226.1"/>
    <property type="molecule type" value="Genomic_DNA"/>
</dbReference>
<comment type="caution">
    <text evidence="2">The sequence shown here is derived from an EMBL/GenBank/DDBJ whole genome shotgun (WGS) entry which is preliminary data.</text>
</comment>
<evidence type="ECO:0000313" key="3">
    <source>
        <dbReference type="Proteomes" id="UP000824469"/>
    </source>
</evidence>
<feature type="non-terminal residue" evidence="2">
    <location>
        <position position="1"/>
    </location>
</feature>
<proteinExistence type="predicted"/>
<evidence type="ECO:0000256" key="1">
    <source>
        <dbReference type="SAM" id="MobiDB-lite"/>
    </source>
</evidence>
<evidence type="ECO:0000313" key="2">
    <source>
        <dbReference type="EMBL" id="KAH9329226.1"/>
    </source>
</evidence>
<feature type="non-terminal residue" evidence="2">
    <location>
        <position position="153"/>
    </location>
</feature>
<keyword evidence="3" id="KW-1185">Reference proteome</keyword>
<accession>A0AA38LML5</accession>
<dbReference type="OMA" id="SESPCHD"/>
<feature type="region of interest" description="Disordered" evidence="1">
    <location>
        <begin position="18"/>
        <end position="97"/>
    </location>
</feature>
<organism evidence="2 3">
    <name type="scientific">Taxus chinensis</name>
    <name type="common">Chinese yew</name>
    <name type="synonym">Taxus wallichiana var. chinensis</name>
    <dbReference type="NCBI Taxonomy" id="29808"/>
    <lineage>
        <taxon>Eukaryota</taxon>
        <taxon>Viridiplantae</taxon>
        <taxon>Streptophyta</taxon>
        <taxon>Embryophyta</taxon>
        <taxon>Tracheophyta</taxon>
        <taxon>Spermatophyta</taxon>
        <taxon>Pinopsida</taxon>
        <taxon>Pinidae</taxon>
        <taxon>Conifers II</taxon>
        <taxon>Cupressales</taxon>
        <taxon>Taxaceae</taxon>
        <taxon>Taxus</taxon>
    </lineage>
</organism>
<gene>
    <name evidence="2" type="ORF">KI387_001334</name>
</gene>
<feature type="compositionally biased region" description="Polar residues" evidence="1">
    <location>
        <begin position="71"/>
        <end position="83"/>
    </location>
</feature>
<protein>
    <submittedName>
        <fullName evidence="2">Uncharacterized protein</fullName>
    </submittedName>
</protein>
<feature type="region of interest" description="Disordered" evidence="1">
    <location>
        <begin position="121"/>
        <end position="153"/>
    </location>
</feature>
<sequence>VNNQNISFIYEEMSYPQDAAGNRPKLSVQIPPRSISSGSISSLKVNLPPTPGATKNKTPIRGFPPRPSFKNRASTSEGENSVLLTPEASSKRAPLPEVENKVSTLRSYSFKKVLAAFSANKSSSLPVTRDAKLSPSTSQATSGVKAADQPPTV</sequence>
<dbReference type="AlphaFoldDB" id="A0AA38LML5"/>
<name>A0AA38LML5_TAXCH</name>
<dbReference type="Proteomes" id="UP000824469">
    <property type="component" value="Unassembled WGS sequence"/>
</dbReference>
<reference evidence="2 3" key="1">
    <citation type="journal article" date="2021" name="Nat. Plants">
        <title>The Taxus genome provides insights into paclitaxel biosynthesis.</title>
        <authorList>
            <person name="Xiong X."/>
            <person name="Gou J."/>
            <person name="Liao Q."/>
            <person name="Li Y."/>
            <person name="Zhou Q."/>
            <person name="Bi G."/>
            <person name="Li C."/>
            <person name="Du R."/>
            <person name="Wang X."/>
            <person name="Sun T."/>
            <person name="Guo L."/>
            <person name="Liang H."/>
            <person name="Lu P."/>
            <person name="Wu Y."/>
            <person name="Zhang Z."/>
            <person name="Ro D.K."/>
            <person name="Shang Y."/>
            <person name="Huang S."/>
            <person name="Yan J."/>
        </authorList>
    </citation>
    <scope>NUCLEOTIDE SEQUENCE [LARGE SCALE GENOMIC DNA]</scope>
    <source>
        <strain evidence="2">Ta-2019</strain>
    </source>
</reference>